<name>A0ABP9AN36_9PSEU</name>
<feature type="binding site" evidence="6">
    <location>
        <position position="62"/>
    </location>
    <ligand>
        <name>substrate</name>
    </ligand>
</feature>
<keyword evidence="5 6" id="KW-0067">ATP-binding</keyword>
<feature type="site" description="Transition state stabilizer" evidence="6">
    <location>
        <position position="212"/>
    </location>
</feature>
<keyword evidence="2 6" id="KW-0808">Transferase</keyword>
<keyword evidence="4 6" id="KW-0418">Kinase</keyword>
<evidence type="ECO:0000256" key="3">
    <source>
        <dbReference type="ARBA" id="ARBA00022741"/>
    </source>
</evidence>
<gene>
    <name evidence="6" type="primary">ackA</name>
    <name evidence="8" type="ORF">GCM10023200_16010</name>
</gene>
<dbReference type="InterPro" id="IPR000890">
    <property type="entry name" value="Aliphatic_acid_kin_short-chain"/>
</dbReference>
<dbReference type="PIRSF" id="PIRSF000722">
    <property type="entry name" value="Acetate_prop_kin"/>
    <property type="match status" value="1"/>
</dbReference>
<feature type="binding site" evidence="6">
    <location>
        <begin position="301"/>
        <end position="305"/>
    </location>
    <ligand>
        <name>ATP</name>
        <dbReference type="ChEBI" id="CHEBI:30616"/>
    </ligand>
</feature>
<dbReference type="Gene3D" id="3.30.420.40">
    <property type="match status" value="2"/>
</dbReference>
<comment type="cofactor">
    <cofactor evidence="6">
        <name>Mg(2+)</name>
        <dbReference type="ChEBI" id="CHEBI:18420"/>
    </cofactor>
    <cofactor evidence="6">
        <name>Mn(2+)</name>
        <dbReference type="ChEBI" id="CHEBI:29035"/>
    </cofactor>
    <text evidence="6">Mg(2+). Can also accept Mn(2+).</text>
</comment>
<comment type="catalytic activity">
    <reaction evidence="6">
        <text>acetate + ATP = acetyl phosphate + ADP</text>
        <dbReference type="Rhea" id="RHEA:11352"/>
        <dbReference type="ChEBI" id="CHEBI:22191"/>
        <dbReference type="ChEBI" id="CHEBI:30089"/>
        <dbReference type="ChEBI" id="CHEBI:30616"/>
        <dbReference type="ChEBI" id="CHEBI:456216"/>
        <dbReference type="EC" id="2.7.2.1"/>
    </reaction>
</comment>
<comment type="subcellular location">
    <subcellularLocation>
        <location evidence="6">Cytoplasm</location>
    </subcellularLocation>
</comment>
<comment type="caution">
    <text evidence="6">Lacks conserved residue(s) required for the propagation of feature annotation.</text>
</comment>
<evidence type="ECO:0000256" key="7">
    <source>
        <dbReference type="RuleBase" id="RU003835"/>
    </source>
</evidence>
<keyword evidence="6" id="KW-0479">Metal-binding</keyword>
<comment type="subunit">
    <text evidence="6">Homodimer.</text>
</comment>
<evidence type="ECO:0000256" key="2">
    <source>
        <dbReference type="ARBA" id="ARBA00022679"/>
    </source>
</evidence>
<dbReference type="NCBIfam" id="TIGR00016">
    <property type="entry name" value="ackA"/>
    <property type="match status" value="1"/>
</dbReference>
<evidence type="ECO:0000256" key="4">
    <source>
        <dbReference type="ARBA" id="ARBA00022777"/>
    </source>
</evidence>
<comment type="caution">
    <text evidence="8">The sequence shown here is derived from an EMBL/GenBank/DDBJ whole genome shotgun (WGS) entry which is preliminary data.</text>
</comment>
<dbReference type="SUPFAM" id="SSF53067">
    <property type="entry name" value="Actin-like ATPase domain"/>
    <property type="match status" value="2"/>
</dbReference>
<dbReference type="PROSITE" id="PS01076">
    <property type="entry name" value="ACETATE_KINASE_2"/>
    <property type="match status" value="1"/>
</dbReference>
<evidence type="ECO:0000256" key="6">
    <source>
        <dbReference type="HAMAP-Rule" id="MF_00020"/>
    </source>
</evidence>
<dbReference type="PANTHER" id="PTHR21060">
    <property type="entry name" value="ACETATE KINASE"/>
    <property type="match status" value="1"/>
</dbReference>
<feature type="binding site" evidence="6">
    <location>
        <position position="356"/>
    </location>
    <ligand>
        <name>Mg(2+)</name>
        <dbReference type="ChEBI" id="CHEBI:18420"/>
    </ligand>
</feature>
<dbReference type="PANTHER" id="PTHR21060:SF15">
    <property type="entry name" value="ACETATE KINASE-RELATED"/>
    <property type="match status" value="1"/>
</dbReference>
<sequence length="375" mass="38299">MRVLVLNAGSSSVKLRVVEPDDTVVHRADLDAPRGRPAEGELEDAALRLARAAGGVDAVGHRVVHGGPDFTAPVRIVPDVLDRIDALTVLAPLHQPPAVAGIRALAGALPDVPSVACFGTAFHTTMPPAASTYAVPARWRSELGLRRYGFHGLAHAWASARAAEIVGRPVAELRIVVAHLGSGASACAVDGGRSVDTTMGFTPTAGLVMATRSGDLDPSAVTWLSVHADVPPAEVDHALDHESGMAALAGEADMRRVLAAAGAGDPAAGLAVEVWVHRARAQLAAMAAALGGVHVLAFSGGVGENAPVLRRRLVDGLPFLGLALDADLDAAAVDGVEGDVSTDAAEARTVVVHAREDLVIARQVRGVAAGPRAPG</sequence>
<dbReference type="Proteomes" id="UP001500928">
    <property type="component" value="Unassembled WGS sequence"/>
</dbReference>
<organism evidence="8 9">
    <name type="scientific">Actinomycetospora chlora</name>
    <dbReference type="NCBI Taxonomy" id="663608"/>
    <lineage>
        <taxon>Bacteria</taxon>
        <taxon>Bacillati</taxon>
        <taxon>Actinomycetota</taxon>
        <taxon>Actinomycetes</taxon>
        <taxon>Pseudonocardiales</taxon>
        <taxon>Pseudonocardiaceae</taxon>
        <taxon>Actinomycetospora</taxon>
    </lineage>
</organism>
<protein>
    <recommendedName>
        <fullName evidence="6">Acetate kinase</fullName>
        <ecNumber evidence="6">2.7.2.1</ecNumber>
    </recommendedName>
    <alternativeName>
        <fullName evidence="6">Acetokinase</fullName>
    </alternativeName>
</protein>
<comment type="pathway">
    <text evidence="6">Metabolic intermediate biosynthesis; acetyl-CoA biosynthesis; acetyl-CoA from acetate: step 1/2.</text>
</comment>
<evidence type="ECO:0000313" key="9">
    <source>
        <dbReference type="Proteomes" id="UP001500928"/>
    </source>
</evidence>
<feature type="site" description="Transition state stabilizer" evidence="6">
    <location>
        <position position="151"/>
    </location>
</feature>
<keyword evidence="3 6" id="KW-0547">Nucleotide-binding</keyword>
<feature type="binding site" evidence="6">
    <location>
        <position position="7"/>
    </location>
    <ligand>
        <name>Mg(2+)</name>
        <dbReference type="ChEBI" id="CHEBI:18420"/>
    </ligand>
</feature>
<feature type="binding site" evidence="6">
    <location>
        <position position="14"/>
    </location>
    <ligand>
        <name>ATP</name>
        <dbReference type="ChEBI" id="CHEBI:30616"/>
    </ligand>
</feature>
<evidence type="ECO:0000256" key="5">
    <source>
        <dbReference type="ARBA" id="ARBA00022840"/>
    </source>
</evidence>
<keyword evidence="6" id="KW-0963">Cytoplasm</keyword>
<evidence type="ECO:0000313" key="8">
    <source>
        <dbReference type="EMBL" id="GAA4783367.1"/>
    </source>
</evidence>
<keyword evidence="9" id="KW-1185">Reference proteome</keyword>
<dbReference type="InterPro" id="IPR004372">
    <property type="entry name" value="Ac/propionate_kinase"/>
</dbReference>
<dbReference type="PROSITE" id="PS01075">
    <property type="entry name" value="ACETATE_KINASE_1"/>
    <property type="match status" value="1"/>
</dbReference>
<accession>A0ABP9AN36</accession>
<dbReference type="EMBL" id="BAABHO010000009">
    <property type="protein sequence ID" value="GAA4783367.1"/>
    <property type="molecule type" value="Genomic_DNA"/>
</dbReference>
<comment type="similarity">
    <text evidence="1 6 7">Belongs to the acetokinase family.</text>
</comment>
<dbReference type="PRINTS" id="PR00471">
    <property type="entry name" value="ACETATEKNASE"/>
</dbReference>
<evidence type="ECO:0000256" key="1">
    <source>
        <dbReference type="ARBA" id="ARBA00008748"/>
    </source>
</evidence>
<proteinExistence type="inferred from homology"/>
<keyword evidence="6" id="KW-0460">Magnesium</keyword>
<comment type="function">
    <text evidence="6">Catalyzes the formation of acetyl phosphate from acetate and ATP. Can also catalyze the reverse reaction.</text>
</comment>
<feature type="binding site" evidence="6">
    <location>
        <begin position="179"/>
        <end position="183"/>
    </location>
    <ligand>
        <name>ATP</name>
        <dbReference type="ChEBI" id="CHEBI:30616"/>
    </ligand>
</feature>
<dbReference type="HAMAP" id="MF_00020">
    <property type="entry name" value="Acetate_kinase"/>
    <property type="match status" value="1"/>
</dbReference>
<reference evidence="9" key="1">
    <citation type="journal article" date="2019" name="Int. J. Syst. Evol. Microbiol.">
        <title>The Global Catalogue of Microorganisms (GCM) 10K type strain sequencing project: providing services to taxonomists for standard genome sequencing and annotation.</title>
        <authorList>
            <consortium name="The Broad Institute Genomics Platform"/>
            <consortium name="The Broad Institute Genome Sequencing Center for Infectious Disease"/>
            <person name="Wu L."/>
            <person name="Ma J."/>
        </authorList>
    </citation>
    <scope>NUCLEOTIDE SEQUENCE [LARGE SCALE GENOMIC DNA]</scope>
    <source>
        <strain evidence="9">JCM 17979</strain>
    </source>
</reference>
<feature type="binding site" evidence="6">
    <location>
        <begin position="253"/>
        <end position="255"/>
    </location>
    <ligand>
        <name>ATP</name>
        <dbReference type="ChEBI" id="CHEBI:30616"/>
    </ligand>
</feature>
<dbReference type="RefSeq" id="WP_345412753.1">
    <property type="nucleotide sequence ID" value="NZ_BAABHO010000009.1"/>
</dbReference>
<dbReference type="GO" id="GO:0016301">
    <property type="term" value="F:kinase activity"/>
    <property type="evidence" value="ECO:0007669"/>
    <property type="project" value="UniProtKB-KW"/>
</dbReference>
<dbReference type="InterPro" id="IPR023865">
    <property type="entry name" value="Aliphatic_acid_kinase_CS"/>
</dbReference>
<dbReference type="InterPro" id="IPR043129">
    <property type="entry name" value="ATPase_NBD"/>
</dbReference>
<dbReference type="Pfam" id="PF00871">
    <property type="entry name" value="Acetate_kinase"/>
    <property type="match status" value="1"/>
</dbReference>
<dbReference type="EC" id="2.7.2.1" evidence="6"/>